<sequence length="299" mass="32792">MTVFVLDPFVSEEDIEGFLGKHVILHGKGKKERDEDGVWTGRRKYWMSLRQCAAAEEGVFHPPAVFELGTDRAYLVYPGQPRVCWTCFELGHYAMQCKSTSCSQCGSSSHRAKGCVRCFSCGEYGHVQRDCLRGRGRVIEQKGRDRGEGKKEGGLEKKGVQRVGKKIGKKGADMEGGRSEEDTVNGRSAWLSNTGGDGDSSSDGSDSSGNIVVETWVNGRVRRRVVNMRHYDFDGDSGSGVKEPSSVSSVDDLAEEYVTRAGISGTRLRNESVENGRRSVNASNSGRCEDSVRKKVECG</sequence>
<keyword evidence="1" id="KW-0862">Zinc</keyword>
<accession>A0A8J7PB18</accession>
<feature type="compositionally biased region" description="Basic and acidic residues" evidence="2">
    <location>
        <begin position="170"/>
        <end position="181"/>
    </location>
</feature>
<keyword evidence="1" id="KW-0479">Metal-binding</keyword>
<dbReference type="Pfam" id="PF00098">
    <property type="entry name" value="zf-CCHC"/>
    <property type="match status" value="1"/>
</dbReference>
<evidence type="ECO:0000256" key="2">
    <source>
        <dbReference type="SAM" id="MobiDB-lite"/>
    </source>
</evidence>
<evidence type="ECO:0000259" key="3">
    <source>
        <dbReference type="PROSITE" id="PS50158"/>
    </source>
</evidence>
<dbReference type="GO" id="GO:0003690">
    <property type="term" value="F:double-stranded DNA binding"/>
    <property type="evidence" value="ECO:0007669"/>
    <property type="project" value="InterPro"/>
</dbReference>
<feature type="region of interest" description="Disordered" evidence="2">
    <location>
        <begin position="231"/>
        <end position="252"/>
    </location>
</feature>
<feature type="compositionally biased region" description="Basic and acidic residues" evidence="2">
    <location>
        <begin position="287"/>
        <end position="299"/>
    </location>
</feature>
<dbReference type="PANTHER" id="PTHR22639">
    <property type="entry name" value="GAG-RELATED PROTEIN"/>
    <property type="match status" value="1"/>
</dbReference>
<dbReference type="EMBL" id="JAAWVO010074868">
    <property type="protein sequence ID" value="MBN3325228.1"/>
    <property type="molecule type" value="Genomic_DNA"/>
</dbReference>
<dbReference type="GO" id="GO:0003723">
    <property type="term" value="F:RNA binding"/>
    <property type="evidence" value="ECO:0007669"/>
    <property type="project" value="InterPro"/>
</dbReference>
<dbReference type="Proteomes" id="UP000736164">
    <property type="component" value="Unassembled WGS sequence"/>
</dbReference>
<dbReference type="InterPro" id="IPR001878">
    <property type="entry name" value="Znf_CCHC"/>
</dbReference>
<feature type="compositionally biased region" description="Low complexity" evidence="2">
    <location>
        <begin position="199"/>
        <end position="209"/>
    </location>
</feature>
<dbReference type="PROSITE" id="PS50158">
    <property type="entry name" value="ZF_CCHC"/>
    <property type="match status" value="1"/>
</dbReference>
<keyword evidence="5" id="KW-1185">Reference proteome</keyword>
<dbReference type="InterPro" id="IPR057811">
    <property type="entry name" value="RBD_ZCCHC3_2nd"/>
</dbReference>
<feature type="non-terminal residue" evidence="4">
    <location>
        <position position="1"/>
    </location>
</feature>
<reference evidence="4" key="1">
    <citation type="journal article" date="2021" name="Cell">
        <title>Tracing the genetic footprints of vertebrate landing in non-teleost ray-finned fishes.</title>
        <authorList>
            <person name="Bi X."/>
            <person name="Wang K."/>
            <person name="Yang L."/>
            <person name="Pan H."/>
            <person name="Jiang H."/>
            <person name="Wei Q."/>
            <person name="Fang M."/>
            <person name="Yu H."/>
            <person name="Zhu C."/>
            <person name="Cai Y."/>
            <person name="He Y."/>
            <person name="Gan X."/>
            <person name="Zeng H."/>
            <person name="Yu D."/>
            <person name="Zhu Y."/>
            <person name="Jiang H."/>
            <person name="Qiu Q."/>
            <person name="Yang H."/>
            <person name="Zhang Y.E."/>
            <person name="Wang W."/>
            <person name="Zhu M."/>
            <person name="He S."/>
            <person name="Zhang G."/>
        </authorList>
    </citation>
    <scope>NUCLEOTIDE SEQUENCE</scope>
    <source>
        <strain evidence="4">Allg_001</strain>
    </source>
</reference>
<dbReference type="SUPFAM" id="SSF57756">
    <property type="entry name" value="Retrovirus zinc finger-like domains"/>
    <property type="match status" value="1"/>
</dbReference>
<dbReference type="GO" id="GO:0008270">
    <property type="term" value="F:zinc ion binding"/>
    <property type="evidence" value="ECO:0007669"/>
    <property type="project" value="UniProtKB-KW"/>
</dbReference>
<dbReference type="AlphaFoldDB" id="A0A8J7PB18"/>
<proteinExistence type="predicted"/>
<comment type="caution">
    <text evidence="4">The sequence shown here is derived from an EMBL/GenBank/DDBJ whole genome shotgun (WGS) entry which is preliminary data.</text>
</comment>
<evidence type="ECO:0000313" key="4">
    <source>
        <dbReference type="EMBL" id="MBN3325228.1"/>
    </source>
</evidence>
<gene>
    <name evidence="4" type="primary">Zcchc3_39</name>
    <name evidence="4" type="ORF">GTO95_0000115</name>
</gene>
<dbReference type="SMART" id="SM00343">
    <property type="entry name" value="ZnF_C2HC"/>
    <property type="match status" value="3"/>
</dbReference>
<dbReference type="GO" id="GO:0002218">
    <property type="term" value="P:activation of innate immune response"/>
    <property type="evidence" value="ECO:0007669"/>
    <property type="project" value="InterPro"/>
</dbReference>
<organism evidence="4 5">
    <name type="scientific">Atractosteus spatula</name>
    <name type="common">Alligator gar</name>
    <name type="synonym">Lepisosteus spatula</name>
    <dbReference type="NCBI Taxonomy" id="7917"/>
    <lineage>
        <taxon>Eukaryota</taxon>
        <taxon>Metazoa</taxon>
        <taxon>Chordata</taxon>
        <taxon>Craniata</taxon>
        <taxon>Vertebrata</taxon>
        <taxon>Euteleostomi</taxon>
        <taxon>Actinopterygii</taxon>
        <taxon>Neopterygii</taxon>
        <taxon>Holostei</taxon>
        <taxon>Semionotiformes</taxon>
        <taxon>Lepisosteidae</taxon>
        <taxon>Atractosteus</taxon>
    </lineage>
</organism>
<feature type="compositionally biased region" description="Basic and acidic residues" evidence="2">
    <location>
        <begin position="142"/>
        <end position="159"/>
    </location>
</feature>
<feature type="region of interest" description="Disordered" evidence="2">
    <location>
        <begin position="142"/>
        <end position="210"/>
    </location>
</feature>
<feature type="non-terminal residue" evidence="4">
    <location>
        <position position="299"/>
    </location>
</feature>
<dbReference type="Pfam" id="PF23058">
    <property type="entry name" value="RBD_ZCCHC3_2nd"/>
    <property type="match status" value="1"/>
</dbReference>
<keyword evidence="1" id="KW-0863">Zinc-finger</keyword>
<name>A0A8J7PB18_ATRSP</name>
<dbReference type="InterPro" id="IPR036875">
    <property type="entry name" value="Znf_CCHC_sf"/>
</dbReference>
<dbReference type="InterPro" id="IPR042509">
    <property type="entry name" value="ZCCHC3"/>
</dbReference>
<evidence type="ECO:0000313" key="5">
    <source>
        <dbReference type="Proteomes" id="UP000736164"/>
    </source>
</evidence>
<dbReference type="PANTHER" id="PTHR22639:SF3">
    <property type="entry name" value="ZINC FINGER CCHC DOMAIN-CONTAINING PROTEIN 3"/>
    <property type="match status" value="1"/>
</dbReference>
<feature type="region of interest" description="Disordered" evidence="2">
    <location>
        <begin position="269"/>
        <end position="299"/>
    </location>
</feature>
<protein>
    <submittedName>
        <fullName evidence="4">ZCHC3 protein</fullName>
    </submittedName>
</protein>
<feature type="domain" description="CCHC-type" evidence="3">
    <location>
        <begin position="117"/>
        <end position="131"/>
    </location>
</feature>
<evidence type="ECO:0000256" key="1">
    <source>
        <dbReference type="PROSITE-ProRule" id="PRU00047"/>
    </source>
</evidence>